<sequence>MGQLIGASAVVTKYVMPYTIAVGVLAKWLWMHFPSTMIECLLDMAWWDRLLDKIYNTLLDMQNSPIKAFVCK</sequence>
<name>J1JFV3_9HYPH</name>
<organism evidence="1 2">
    <name type="scientific">Bartonella rattimassiliensis 15908</name>
    <dbReference type="NCBI Taxonomy" id="1094556"/>
    <lineage>
        <taxon>Bacteria</taxon>
        <taxon>Pseudomonadati</taxon>
        <taxon>Pseudomonadota</taxon>
        <taxon>Alphaproteobacteria</taxon>
        <taxon>Hyphomicrobiales</taxon>
        <taxon>Bartonellaceae</taxon>
        <taxon>Bartonella</taxon>
    </lineage>
</organism>
<proteinExistence type="predicted"/>
<comment type="caution">
    <text evidence="1">The sequence shown here is derived from an EMBL/GenBank/DDBJ whole genome shotgun (WGS) entry which is preliminary data.</text>
</comment>
<reference evidence="1 2" key="1">
    <citation type="submission" date="2012-03" db="EMBL/GenBank/DDBJ databases">
        <title>The Genome Sequence of Bartonella rattimassiliensis 15908.</title>
        <authorList>
            <consortium name="The Broad Institute Genome Sequencing Platform"/>
            <consortium name="The Broad Institute Genome Sequencing Center for Infectious Disease"/>
            <person name="Feldgarden M."/>
            <person name="Kirby J."/>
            <person name="Kosoy M."/>
            <person name="Birtles R."/>
            <person name="Probert W.S."/>
            <person name="Chiaraviglio L."/>
            <person name="Young S.K."/>
            <person name="Zeng Q."/>
            <person name="Gargeya S."/>
            <person name="Fitzgerald M."/>
            <person name="Haas B."/>
            <person name="Abouelleil A."/>
            <person name="Alvarado L."/>
            <person name="Arachchi H.M."/>
            <person name="Berlin A."/>
            <person name="Chapman S.B."/>
            <person name="Gearin G."/>
            <person name="Goldberg J."/>
            <person name="Griggs A."/>
            <person name="Gujja S."/>
            <person name="Hansen M."/>
            <person name="Heiman D."/>
            <person name="Howarth C."/>
            <person name="Larimer J."/>
            <person name="Lui A."/>
            <person name="MacDonald P.J.P."/>
            <person name="McCowen C."/>
            <person name="Montmayeur A."/>
            <person name="Murphy C."/>
            <person name="Neiman D."/>
            <person name="Pearson M."/>
            <person name="Priest M."/>
            <person name="Roberts A."/>
            <person name="Saif S."/>
            <person name="Shea T."/>
            <person name="Sisk P."/>
            <person name="Stolte C."/>
            <person name="Sykes S."/>
            <person name="Wortman J."/>
            <person name="Nusbaum C."/>
            <person name="Birren B."/>
        </authorList>
    </citation>
    <scope>NUCLEOTIDE SEQUENCE [LARGE SCALE GENOMIC DNA]</scope>
    <source>
        <strain evidence="1 2">15908</strain>
    </source>
</reference>
<dbReference type="EMBL" id="AILY01000054">
    <property type="protein sequence ID" value="EJF83000.1"/>
    <property type="molecule type" value="Genomic_DNA"/>
</dbReference>
<dbReference type="SUPFAM" id="SSF51161">
    <property type="entry name" value="Trimeric LpxA-like enzymes"/>
    <property type="match status" value="1"/>
</dbReference>
<dbReference type="HOGENOM" id="CLU_2714180_0_0_5"/>
<dbReference type="AlphaFoldDB" id="J1JFV3"/>
<gene>
    <name evidence="1" type="ORF">MCY_01521</name>
</gene>
<dbReference type="Gene3D" id="2.160.10.10">
    <property type="entry name" value="Hexapeptide repeat proteins"/>
    <property type="match status" value="1"/>
</dbReference>
<evidence type="ECO:0000313" key="1">
    <source>
        <dbReference type="EMBL" id="EJF83000.1"/>
    </source>
</evidence>
<accession>J1JFV3</accession>
<dbReference type="STRING" id="1094556.MCY_01521"/>
<keyword evidence="2" id="KW-1185">Reference proteome</keyword>
<dbReference type="eggNOG" id="COG0110">
    <property type="taxonomic scope" value="Bacteria"/>
</dbReference>
<dbReference type="PATRIC" id="fig|1094556.3.peg.1725"/>
<dbReference type="RefSeq" id="WP_007347815.1">
    <property type="nucleotide sequence ID" value="NZ_CALY02000053.1"/>
</dbReference>
<dbReference type="InterPro" id="IPR011004">
    <property type="entry name" value="Trimer_LpxA-like_sf"/>
</dbReference>
<evidence type="ECO:0000313" key="2">
    <source>
        <dbReference type="Proteomes" id="UP000001077"/>
    </source>
</evidence>
<protein>
    <submittedName>
        <fullName evidence="1">Uncharacterized protein</fullName>
    </submittedName>
</protein>
<dbReference type="OrthoDB" id="9815592at2"/>
<dbReference type="Proteomes" id="UP000001077">
    <property type="component" value="Unassembled WGS sequence"/>
</dbReference>